<dbReference type="AlphaFoldDB" id="A0A0D2HIT5"/>
<feature type="region of interest" description="Disordered" evidence="5">
    <location>
        <begin position="260"/>
        <end position="323"/>
    </location>
</feature>
<feature type="transmembrane region" description="Helical" evidence="6">
    <location>
        <begin position="375"/>
        <end position="397"/>
    </location>
</feature>
<gene>
    <name evidence="7" type="ORF">Z518_01636</name>
</gene>
<feature type="transmembrane region" description="Helical" evidence="6">
    <location>
        <begin position="513"/>
        <end position="538"/>
    </location>
</feature>
<keyword evidence="3 6" id="KW-1133">Transmembrane helix</keyword>
<evidence type="ECO:0000256" key="4">
    <source>
        <dbReference type="ARBA" id="ARBA00023136"/>
    </source>
</evidence>
<dbReference type="Proteomes" id="UP000053617">
    <property type="component" value="Unassembled WGS sequence"/>
</dbReference>
<evidence type="ECO:0008006" key="9">
    <source>
        <dbReference type="Google" id="ProtNLM"/>
    </source>
</evidence>
<feature type="transmembrane region" description="Helical" evidence="6">
    <location>
        <begin position="417"/>
        <end position="434"/>
    </location>
</feature>
<dbReference type="Pfam" id="PF07690">
    <property type="entry name" value="MFS_1"/>
    <property type="match status" value="1"/>
</dbReference>
<keyword evidence="4 6" id="KW-0472">Membrane</keyword>
<dbReference type="InterPro" id="IPR011701">
    <property type="entry name" value="MFS"/>
</dbReference>
<evidence type="ECO:0000256" key="1">
    <source>
        <dbReference type="ARBA" id="ARBA00004141"/>
    </source>
</evidence>
<dbReference type="OrthoDB" id="194139at2759"/>
<dbReference type="HOGENOM" id="CLU_013756_1_0_1"/>
<dbReference type="RefSeq" id="XP_013277689.1">
    <property type="nucleotide sequence ID" value="XM_013422235.1"/>
</dbReference>
<keyword evidence="2 6" id="KW-0812">Transmembrane</keyword>
<dbReference type="GeneID" id="25289707"/>
<dbReference type="VEuPathDB" id="FungiDB:Z518_01636"/>
<dbReference type="EMBL" id="KN847475">
    <property type="protein sequence ID" value="KIX10553.1"/>
    <property type="molecule type" value="Genomic_DNA"/>
</dbReference>
<dbReference type="Gene3D" id="1.20.1250.20">
    <property type="entry name" value="MFS general substrate transporter like domains"/>
    <property type="match status" value="2"/>
</dbReference>
<protein>
    <recommendedName>
        <fullName evidence="9">Major facilitator superfamily (MFS) profile domain-containing protein</fullName>
    </recommendedName>
</protein>
<accession>A0A0D2HIT5</accession>
<dbReference type="PANTHER" id="PTHR23507">
    <property type="entry name" value="ZGC:174356"/>
    <property type="match status" value="1"/>
</dbReference>
<evidence type="ECO:0000313" key="7">
    <source>
        <dbReference type="EMBL" id="KIX10553.1"/>
    </source>
</evidence>
<sequence>MFFYRQPKLDPSGANGGGSDSGGGEAQTVSSATGRLKRVPWICGAILFFANLGLRLMNVPFNRLLESTICRDHWKQYDPSLLGPDQNVDEHLCKGKAVQTRLAFYVGLISTIELVCELIASIPLGYVSDKYGRKLLLAINNAGTILTMIWYICIGRFHNVFNIQASIAAPFLFLFTGGAHVCGAAVSALIADVAGSENQLTTIFGYMQATIQVLQFLGPAISSTALTKDIWLPFCLGLASLCLIYPCIAFLPETRRSQGRRFENHEPSTTPDINSCRTPSTTAVTNPDLGDEDENETDPLVSRNDTDVTLIPEESDPGPDLGSDDISVKFSQNSCESNKPHPKSLREYMHEVSKQARDHLQDLKTLVGSSRDFKYYLLVFLANTLARASQNVLLQYLSKRYHIKFAIAGYLLAMKGLFNFILFAALIPLFLRIMTRRYGHEKENSLINLLGMKISVALLFVGVTLVGLSYEFWMMIISLPIYSLGYGLGLFAMTAVTKLTIKTCGGYSHIGRAYAAVVFVETIGALIGVPAVASLWIAGLQIGGWGLTLPWCFCALLYFFIGVIIWSLQADSNQPESTPTSSDSAENS</sequence>
<feature type="transmembrane region" description="Helical" evidence="6">
    <location>
        <begin position="472"/>
        <end position="492"/>
    </location>
</feature>
<evidence type="ECO:0000256" key="5">
    <source>
        <dbReference type="SAM" id="MobiDB-lite"/>
    </source>
</evidence>
<feature type="transmembrane region" description="Helical" evidence="6">
    <location>
        <begin position="166"/>
        <end position="191"/>
    </location>
</feature>
<comment type="subcellular location">
    <subcellularLocation>
        <location evidence="1">Membrane</location>
        <topology evidence="1">Multi-pass membrane protein</topology>
    </subcellularLocation>
</comment>
<keyword evidence="8" id="KW-1185">Reference proteome</keyword>
<evidence type="ECO:0000256" key="2">
    <source>
        <dbReference type="ARBA" id="ARBA00022692"/>
    </source>
</evidence>
<evidence type="ECO:0000256" key="6">
    <source>
        <dbReference type="SAM" id="Phobius"/>
    </source>
</evidence>
<dbReference type="InterPro" id="IPR036259">
    <property type="entry name" value="MFS_trans_sf"/>
</dbReference>
<evidence type="ECO:0000313" key="8">
    <source>
        <dbReference type="Proteomes" id="UP000053617"/>
    </source>
</evidence>
<feature type="transmembrane region" description="Helical" evidence="6">
    <location>
        <begin position="544"/>
        <end position="568"/>
    </location>
</feature>
<organism evidence="7 8">
    <name type="scientific">Rhinocladiella mackenziei CBS 650.93</name>
    <dbReference type="NCBI Taxonomy" id="1442369"/>
    <lineage>
        <taxon>Eukaryota</taxon>
        <taxon>Fungi</taxon>
        <taxon>Dikarya</taxon>
        <taxon>Ascomycota</taxon>
        <taxon>Pezizomycotina</taxon>
        <taxon>Eurotiomycetes</taxon>
        <taxon>Chaetothyriomycetidae</taxon>
        <taxon>Chaetothyriales</taxon>
        <taxon>Herpotrichiellaceae</taxon>
        <taxon>Rhinocladiella</taxon>
    </lineage>
</organism>
<dbReference type="PANTHER" id="PTHR23507:SF8">
    <property type="entry name" value="MFS GENERAL SUBSTRATE TRANSPORTER"/>
    <property type="match status" value="1"/>
</dbReference>
<feature type="region of interest" description="Disordered" evidence="5">
    <location>
        <begin position="1"/>
        <end position="29"/>
    </location>
</feature>
<feature type="compositionally biased region" description="Polar residues" evidence="5">
    <location>
        <begin position="267"/>
        <end position="285"/>
    </location>
</feature>
<feature type="transmembrane region" description="Helical" evidence="6">
    <location>
        <begin position="102"/>
        <end position="123"/>
    </location>
</feature>
<feature type="transmembrane region" description="Helical" evidence="6">
    <location>
        <begin position="446"/>
        <end position="466"/>
    </location>
</feature>
<feature type="transmembrane region" description="Helical" evidence="6">
    <location>
        <begin position="135"/>
        <end position="154"/>
    </location>
</feature>
<feature type="compositionally biased region" description="Gly residues" evidence="5">
    <location>
        <begin position="14"/>
        <end position="25"/>
    </location>
</feature>
<evidence type="ECO:0000256" key="3">
    <source>
        <dbReference type="ARBA" id="ARBA00022989"/>
    </source>
</evidence>
<proteinExistence type="predicted"/>
<dbReference type="GO" id="GO:0022857">
    <property type="term" value="F:transmembrane transporter activity"/>
    <property type="evidence" value="ECO:0007669"/>
    <property type="project" value="InterPro"/>
</dbReference>
<reference evidence="7 8" key="1">
    <citation type="submission" date="2015-01" db="EMBL/GenBank/DDBJ databases">
        <title>The Genome Sequence of Rhinocladiella mackenzie CBS 650.93.</title>
        <authorList>
            <consortium name="The Broad Institute Genomics Platform"/>
            <person name="Cuomo C."/>
            <person name="de Hoog S."/>
            <person name="Gorbushina A."/>
            <person name="Stielow B."/>
            <person name="Teixiera M."/>
            <person name="Abouelleil A."/>
            <person name="Chapman S.B."/>
            <person name="Priest M."/>
            <person name="Young S.K."/>
            <person name="Wortman J."/>
            <person name="Nusbaum C."/>
            <person name="Birren B."/>
        </authorList>
    </citation>
    <scope>NUCLEOTIDE SEQUENCE [LARGE SCALE GENOMIC DNA]</scope>
    <source>
        <strain evidence="7 8">CBS 650.93</strain>
    </source>
</reference>
<dbReference type="GO" id="GO:0016020">
    <property type="term" value="C:membrane"/>
    <property type="evidence" value="ECO:0007669"/>
    <property type="project" value="UniProtKB-SubCell"/>
</dbReference>
<dbReference type="SUPFAM" id="SSF103473">
    <property type="entry name" value="MFS general substrate transporter"/>
    <property type="match status" value="1"/>
</dbReference>
<name>A0A0D2HIT5_9EURO</name>
<feature type="transmembrane region" description="Helical" evidence="6">
    <location>
        <begin position="230"/>
        <end position="251"/>
    </location>
</feature>